<dbReference type="InterPro" id="IPR049053">
    <property type="entry name" value="AFCA-like_C"/>
</dbReference>
<dbReference type="InterPro" id="IPR027414">
    <property type="entry name" value="GH95_N_dom"/>
</dbReference>
<dbReference type="PANTHER" id="PTHR31084:SF0">
    <property type="entry name" value="ALPHA-L-FUCOSIDASE 2"/>
    <property type="match status" value="1"/>
</dbReference>
<dbReference type="Gene3D" id="1.50.10.10">
    <property type="match status" value="1"/>
</dbReference>
<dbReference type="SUPFAM" id="SSF48208">
    <property type="entry name" value="Six-hairpin glycosidases"/>
    <property type="match status" value="1"/>
</dbReference>
<dbReference type="PIRSF" id="PIRSF007663">
    <property type="entry name" value="UCP007663"/>
    <property type="match status" value="1"/>
</dbReference>
<protein>
    <submittedName>
        <fullName evidence="5">Glycoside hydrolase family 95 protein</fullName>
    </submittedName>
</protein>
<dbReference type="InterPro" id="IPR012341">
    <property type="entry name" value="6hp_glycosidase-like_sf"/>
</dbReference>
<evidence type="ECO:0000259" key="2">
    <source>
        <dbReference type="Pfam" id="PF14498"/>
    </source>
</evidence>
<dbReference type="Pfam" id="PF21307">
    <property type="entry name" value="Glyco_hydro_95_C"/>
    <property type="match status" value="1"/>
</dbReference>
<dbReference type="InterPro" id="IPR016518">
    <property type="entry name" value="Alpha-L-fucosidase"/>
</dbReference>
<dbReference type="InterPro" id="IPR008928">
    <property type="entry name" value="6-hairpin_glycosidase_sf"/>
</dbReference>
<dbReference type="InterPro" id="IPR054363">
    <property type="entry name" value="GH95_cat"/>
</dbReference>
<evidence type="ECO:0000256" key="1">
    <source>
        <dbReference type="SAM" id="MobiDB-lite"/>
    </source>
</evidence>
<feature type="region of interest" description="Disordered" evidence="1">
    <location>
        <begin position="1"/>
        <end position="21"/>
    </location>
</feature>
<keyword evidence="5" id="KW-0378">Hydrolase</keyword>
<dbReference type="RefSeq" id="WP_345712382.1">
    <property type="nucleotide sequence ID" value="NZ_BAABIL010000290.1"/>
</dbReference>
<organism evidence="5 6">
    <name type="scientific">Kineococcus glutinatus</name>
    <dbReference type="NCBI Taxonomy" id="1070872"/>
    <lineage>
        <taxon>Bacteria</taxon>
        <taxon>Bacillati</taxon>
        <taxon>Actinomycetota</taxon>
        <taxon>Actinomycetes</taxon>
        <taxon>Kineosporiales</taxon>
        <taxon>Kineosporiaceae</taxon>
        <taxon>Kineococcus</taxon>
    </lineage>
</organism>
<dbReference type="PANTHER" id="PTHR31084">
    <property type="entry name" value="ALPHA-L-FUCOSIDASE 2"/>
    <property type="match status" value="1"/>
</dbReference>
<dbReference type="Proteomes" id="UP001501195">
    <property type="component" value="Unassembled WGS sequence"/>
</dbReference>
<sequence length="836" mass="87371">MSEEQAGELPGGPTGARDGEPAAEHVLRLRGPARTWEESLPVGNGLLGAGCAGRAGGELLSLNDTTAWSGGPWSPARAEARTVDGPAALADARRALASGAVRDAERHLLRLQSPWTQAFQPLADLDVAVGLPGGEAGDGDVERVLDLDSATATTRYALRGLAGPGAGGAVEHRTWVSHPDHVLVHEVRAGVPADVRLRLAGPHPAATSDLTGALLTATWLLPADVAPAHAGAPDPVRYPDPAQPEARWTGCAVHVSTDGRPEPTPDGVLLRGARTTTLVVATASTQPPPSSSGDGTGTRTPAELTARLTARVRAARARGLDAVRRDQLADHRDLYRRVELRLPGAPVPAGGTLPDRVAACAAGREDPALAALAFHHGRYLLIASSRPGGLPATLQGIWNRQLQPPWSSNYTLNINLQMAYWPVHTTALPECAEPLHDFLDVLAAQGTRTAAAVYGARGWVAHHNSDAWGHSAAVGDGGGDAAWANWPMAGPWLCTHLLEAARFSTGEQRLLLLRRAWPLLRGAASFCLDWIVRDGAGRALTSPSTSPENHYVAADGAPAAATTSTTADVALLHALAAGCAEAAAALGRDEPWVGELLAATAALPPHRVDAQGRLAEWAEDVADAEPHHRHVSHLVGLFPLDAAQLRDHAQLRAAVARTLDLRGAESTGWSLAWKLALRARLRQPEHAAELVRMLLRPAAGGAGHRGGVYPNLWSAHPPFQLDGNLGFTAGVAELLLQSRWEGPGAPVHLDLLPALPAAWHRGAVRGLRARGGVAVDLTWRDGRLVSASLRAQQDTDVLVRRTGAPVLLRCPAGEPVEAAGALGGPLAAGSPGASHT</sequence>
<dbReference type="GO" id="GO:0016787">
    <property type="term" value="F:hydrolase activity"/>
    <property type="evidence" value="ECO:0007669"/>
    <property type="project" value="UniProtKB-KW"/>
</dbReference>
<dbReference type="Pfam" id="PF14498">
    <property type="entry name" value="Glyco_hyd_65N_2"/>
    <property type="match status" value="1"/>
</dbReference>
<gene>
    <name evidence="5" type="ORF">GCM10023225_20140</name>
</gene>
<name>A0ABP9HVH7_9ACTN</name>
<proteinExistence type="predicted"/>
<dbReference type="EMBL" id="BAABIL010000290">
    <property type="protein sequence ID" value="GAA4979831.1"/>
    <property type="molecule type" value="Genomic_DNA"/>
</dbReference>
<keyword evidence="6" id="KW-1185">Reference proteome</keyword>
<reference evidence="6" key="1">
    <citation type="journal article" date="2019" name="Int. J. Syst. Evol. Microbiol.">
        <title>The Global Catalogue of Microorganisms (GCM) 10K type strain sequencing project: providing services to taxonomists for standard genome sequencing and annotation.</title>
        <authorList>
            <consortium name="The Broad Institute Genomics Platform"/>
            <consortium name="The Broad Institute Genome Sequencing Center for Infectious Disease"/>
            <person name="Wu L."/>
            <person name="Ma J."/>
        </authorList>
    </citation>
    <scope>NUCLEOTIDE SEQUENCE [LARGE SCALE GENOMIC DNA]</scope>
    <source>
        <strain evidence="6">JCM 18126</strain>
    </source>
</reference>
<evidence type="ECO:0000313" key="6">
    <source>
        <dbReference type="Proteomes" id="UP001501195"/>
    </source>
</evidence>
<accession>A0ABP9HVH7</accession>
<evidence type="ECO:0000313" key="5">
    <source>
        <dbReference type="EMBL" id="GAA4979831.1"/>
    </source>
</evidence>
<evidence type="ECO:0000259" key="3">
    <source>
        <dbReference type="Pfam" id="PF21307"/>
    </source>
</evidence>
<feature type="domain" description="Glycosyl hydrolase family 95 N-terminal" evidence="2">
    <location>
        <begin position="27"/>
        <end position="284"/>
    </location>
</feature>
<evidence type="ECO:0000259" key="4">
    <source>
        <dbReference type="Pfam" id="PF22124"/>
    </source>
</evidence>
<feature type="domain" description="Alpha fucosidase A-like C-terminal" evidence="3">
    <location>
        <begin position="749"/>
        <end position="802"/>
    </location>
</feature>
<feature type="domain" description="Glycosyl hydrolase family 95 catalytic" evidence="4">
    <location>
        <begin position="321"/>
        <end position="735"/>
    </location>
</feature>
<comment type="caution">
    <text evidence="5">The sequence shown here is derived from an EMBL/GenBank/DDBJ whole genome shotgun (WGS) entry which is preliminary data.</text>
</comment>
<dbReference type="Pfam" id="PF22124">
    <property type="entry name" value="Glyco_hydro_95_cat"/>
    <property type="match status" value="1"/>
</dbReference>